<dbReference type="GO" id="GO:0033890">
    <property type="term" value="F:ribonuclease D activity"/>
    <property type="evidence" value="ECO:0007669"/>
    <property type="project" value="UniProtKB-EC"/>
</dbReference>
<dbReference type="GeneID" id="63459812"/>
<dbReference type="CDD" id="cd06142">
    <property type="entry name" value="RNaseD_exo"/>
    <property type="match status" value="1"/>
</dbReference>
<evidence type="ECO:0000259" key="2">
    <source>
        <dbReference type="SMART" id="SM00474"/>
    </source>
</evidence>
<evidence type="ECO:0000313" key="3">
    <source>
        <dbReference type="EMBL" id="SNV22677.1"/>
    </source>
</evidence>
<reference evidence="3 4" key="1">
    <citation type="submission" date="2017-06" db="EMBL/GenBank/DDBJ databases">
        <authorList>
            <consortium name="Pathogen Informatics"/>
        </authorList>
    </citation>
    <scope>NUCLEOTIDE SEQUENCE [LARGE SCALE GENOMIC DNA]</scope>
    <source>
        <strain evidence="3 4">NCTC13039</strain>
    </source>
</reference>
<keyword evidence="4" id="KW-1185">Reference proteome</keyword>
<keyword evidence="3" id="KW-0378">Hydrolase</keyword>
<dbReference type="PANTHER" id="PTHR47649:SF1">
    <property type="entry name" value="RIBONUCLEASE D"/>
    <property type="match status" value="1"/>
</dbReference>
<dbReference type="EMBL" id="LT906453">
    <property type="protein sequence ID" value="SNV22677.1"/>
    <property type="molecule type" value="Genomic_DNA"/>
</dbReference>
<dbReference type="GO" id="GO:0008408">
    <property type="term" value="F:3'-5' exonuclease activity"/>
    <property type="evidence" value="ECO:0007669"/>
    <property type="project" value="InterPro"/>
</dbReference>
<dbReference type="Gene3D" id="1.10.150.80">
    <property type="entry name" value="HRDC domain"/>
    <property type="match status" value="2"/>
</dbReference>
<dbReference type="SUPFAM" id="SSF47819">
    <property type="entry name" value="HRDC-like"/>
    <property type="match status" value="1"/>
</dbReference>
<dbReference type="PANTHER" id="PTHR47649">
    <property type="entry name" value="RIBONUCLEASE D"/>
    <property type="match status" value="1"/>
</dbReference>
<dbReference type="RefSeq" id="WP_084441338.1">
    <property type="nucleotide sequence ID" value="NZ_JAAFNI010000001.1"/>
</dbReference>
<dbReference type="KEGG" id="dco:SAMEA4475696_1609"/>
<feature type="region of interest" description="Disordered" evidence="1">
    <location>
        <begin position="1"/>
        <end position="60"/>
    </location>
</feature>
<dbReference type="GO" id="GO:0000166">
    <property type="term" value="F:nucleotide binding"/>
    <property type="evidence" value="ECO:0007669"/>
    <property type="project" value="InterPro"/>
</dbReference>
<evidence type="ECO:0000313" key="4">
    <source>
        <dbReference type="Proteomes" id="UP000242637"/>
    </source>
</evidence>
<dbReference type="Pfam" id="PF00570">
    <property type="entry name" value="HRDC"/>
    <property type="match status" value="1"/>
</dbReference>
<organism evidence="3 4">
    <name type="scientific">Dermatophilus congolensis</name>
    <dbReference type="NCBI Taxonomy" id="1863"/>
    <lineage>
        <taxon>Bacteria</taxon>
        <taxon>Bacillati</taxon>
        <taxon>Actinomycetota</taxon>
        <taxon>Actinomycetes</taxon>
        <taxon>Micrococcales</taxon>
        <taxon>Dermatophilaceae</taxon>
        <taxon>Dermatophilus</taxon>
    </lineage>
</organism>
<dbReference type="InterPro" id="IPR036397">
    <property type="entry name" value="RNaseH_sf"/>
</dbReference>
<dbReference type="GO" id="GO:0006139">
    <property type="term" value="P:nucleobase-containing compound metabolic process"/>
    <property type="evidence" value="ECO:0007669"/>
    <property type="project" value="InterPro"/>
</dbReference>
<dbReference type="Gene3D" id="3.30.420.10">
    <property type="entry name" value="Ribonuclease H-like superfamily/Ribonuclease H"/>
    <property type="match status" value="1"/>
</dbReference>
<dbReference type="STRING" id="1121387.GCA_000429885_02273"/>
<dbReference type="EC" id="3.1.13.5" evidence="3"/>
<proteinExistence type="predicted"/>
<dbReference type="SMART" id="SM00474">
    <property type="entry name" value="35EXOc"/>
    <property type="match status" value="1"/>
</dbReference>
<dbReference type="Pfam" id="PF01612">
    <property type="entry name" value="DNA_pol_A_exo1"/>
    <property type="match status" value="1"/>
</dbReference>
<dbReference type="InterPro" id="IPR041605">
    <property type="entry name" value="Exo_C"/>
</dbReference>
<dbReference type="Pfam" id="PF18305">
    <property type="entry name" value="DNA_pol_A_exoN"/>
    <property type="match status" value="1"/>
</dbReference>
<name>A0A239VKB3_9MICO</name>
<dbReference type="AlphaFoldDB" id="A0A239VKB3"/>
<dbReference type="SUPFAM" id="SSF53098">
    <property type="entry name" value="Ribonuclease H-like"/>
    <property type="match status" value="1"/>
</dbReference>
<dbReference type="InterPro" id="IPR002121">
    <property type="entry name" value="HRDC_dom"/>
</dbReference>
<protein>
    <submittedName>
        <fullName evidence="3">Ribonuclease D</fullName>
        <ecNumber evidence="3">3.1.13.5</ecNumber>
    </submittedName>
</protein>
<dbReference type="InterPro" id="IPR002562">
    <property type="entry name" value="3'-5'_exonuclease_dom"/>
</dbReference>
<dbReference type="InterPro" id="IPR051086">
    <property type="entry name" value="RNase_D-like"/>
</dbReference>
<sequence>MAAQHVNDPSDGKPFSAPGEQGQASAPPAGSTSLVFLQASPAPARSKKSDVVSEEASEEVSAPLLRAPAGGIPEVITDGRALARAAEEIAAGSGPLAVDAERASGYRYGQRAYLIQLKRQGAGIVLIDPVACADLSPIQEATRDVEWILHAATQDLPCLTEIGLSPSRLFDTELGCRLLGLPRVGLGTVIEHYLGVRLAKEHSAVDWSTRPLPRDWLMYAALDVELLADLREAVVKDLRAAGKFEWAEQEFEALTHFTGPPSRTDPWRRTHGFQKIRNRRGAGFLRALWHARDRIAAEKDLAPGRILPDQVLVDLAVAATQRQDLGRAGAHKGIRRYLSAWRAAVDEVSALADSELPVLNVRSDAPPPMKAWKDRRPAAFERLAFAKDGIARFAEANNVPPENVISPSLLRRVIWDMEDAVENDAQVTDRLVQAGARPWQIQAVVPLIAQAPTTPVVSEE</sequence>
<dbReference type="InterPro" id="IPR044876">
    <property type="entry name" value="HRDC_dom_sf"/>
</dbReference>
<feature type="domain" description="3'-5' exonuclease" evidence="2">
    <location>
        <begin position="73"/>
        <end position="239"/>
    </location>
</feature>
<accession>A0A239VKB3</accession>
<dbReference type="InterPro" id="IPR010997">
    <property type="entry name" value="HRDC-like_sf"/>
</dbReference>
<dbReference type="InterPro" id="IPR012337">
    <property type="entry name" value="RNaseH-like_sf"/>
</dbReference>
<dbReference type="OrthoDB" id="144122at2"/>
<gene>
    <name evidence="3" type="primary">rnd</name>
    <name evidence="3" type="ORF">SAMEA4475696_01609</name>
</gene>
<dbReference type="GO" id="GO:0003676">
    <property type="term" value="F:nucleic acid binding"/>
    <property type="evidence" value="ECO:0007669"/>
    <property type="project" value="InterPro"/>
</dbReference>
<dbReference type="Proteomes" id="UP000242637">
    <property type="component" value="Chromosome 1"/>
</dbReference>
<evidence type="ECO:0000256" key="1">
    <source>
        <dbReference type="SAM" id="MobiDB-lite"/>
    </source>
</evidence>